<keyword evidence="3" id="KW-0949">S-adenosyl-L-methionine</keyword>
<keyword evidence="8" id="KW-1185">Reference proteome</keyword>
<evidence type="ECO:0008006" key="9">
    <source>
        <dbReference type="Google" id="ProtNLM"/>
    </source>
</evidence>
<dbReference type="GO" id="GO:0009307">
    <property type="term" value="P:DNA restriction-modification system"/>
    <property type="evidence" value="ECO:0007669"/>
    <property type="project" value="UniProtKB-KW"/>
</dbReference>
<sequence length="1083" mass="121901">MEQHAVPGTDLRLIEAGFPCHQVGAETQRERGASSALPPLYFLHVWWARRPLVPSRAAVLGSLLPAGTDPDWFLRQLGIEKVQALVNGEPWTLTGRLLNYLKTDKTGIEWLPVDDAVLRALEKEQERRKKNRDVIQKLCDADPSLGSHPVITRWLRESQPLPKPWPKKGDRLPVQRVAADPAHVNERIEFAKSERVKSVLGSVLKWDNEDLYAYGRAYAHHPVQMNKPLTVLDPTAGGGSIPFEAMRLGCNVIANELNPVAAVILYATLIYPARFGIGLVEDLEKWGNRLISHVEQKMADVTPFSPLPKEELEHLKKHCINCQEIVSQFDGPEQDQIGLIYCRQVTCPHCGGEAPLLNTCWLSKEGEKWGVRIVTDGRPRGGRVRFETYRLKGNRGPNGEDPDFATVKDGVGLCVHCRQAIPADEIKAQARGESPHGRWQDRLYCVVAVRYQPKLDKHGRPERYKSGERAGEIKTEKIRFFRPPNDRDLEALREAEKRLAECWPGWERQGLIPTESIPRGHKTMEPLRVGMTRWCDMFTPRQLLGHLILVEELNRLKPEILRELGEERGRAVVTYLQFMIDKCLDYNSKQTRWHYNRGVLINTFGRHDYSIKWTFGEMILTGPNSGAAWALAQVVDAYAGMAELLAPLHAKLNGAAPPVTIRCGTAARMEIPDGSVDLICIDPPYYNNVQYAELSDYFYVWQRRTLHDLYPELFRRRLTNKTDEAVANPARDGSAAGAQKEYERLMGEIFAECRRVLKDDGIMTIMFTHKTQEAWEALTRSLIENGWTITSSMPVESEAAESIHQKGMAAAASSIFLTCRKRQKTGGPPATWTGFGGTGVARRVREAVRQGLEELERLRLNPVDEMVASYGRALRVLSEHWPVLDGDEPVSPTRAMNEASAVVAQYQVARLTQGRLQVDDLHPEAAMALTLYGIFGLAEFPYDEALNLSRSLGIKLEVKTAGYTVNGRMTGINDENRGGRPGRGSAQEIGYHAPLVRRGSKLRLARPEERHKKRVDNPQTEWDVLHGLILAYREGDIPVARAYLAQHAPAREQVILDLLSVWAAEMTDEELRREAGAILFGLK</sequence>
<protein>
    <recommendedName>
        <fullName evidence="9">DUF1156 domain-containing protein</fullName>
    </recommendedName>
</protein>
<accession>A0AAU8P7P6</accession>
<proteinExistence type="predicted"/>
<dbReference type="GO" id="GO:0003677">
    <property type="term" value="F:DNA binding"/>
    <property type="evidence" value="ECO:0007669"/>
    <property type="project" value="InterPro"/>
</dbReference>
<reference evidence="8" key="1">
    <citation type="submission" date="2011-05" db="EMBL/GenBank/DDBJ databases">
        <title>Complete sequence of Desulfotomaculum kuznetsovii DSM 6115.</title>
        <authorList>
            <person name="Lucas S."/>
            <person name="Han J."/>
            <person name="Lapidus A."/>
            <person name="Cheng J.-F."/>
            <person name="Goodwin L."/>
            <person name="Pitluck S."/>
            <person name="Peters L."/>
            <person name="Mikhailova N."/>
            <person name="Lu M."/>
            <person name="Saunders E."/>
            <person name="Han C."/>
            <person name="Tapia R."/>
            <person name="Land M."/>
            <person name="Hauser L."/>
            <person name="Kyrpides N."/>
            <person name="Ivanova N."/>
            <person name="Pagani I."/>
            <person name="Nazina T."/>
            <person name="Ivanova A."/>
            <person name="Parshina S."/>
            <person name="Kuever J."/>
            <person name="Muyzer G."/>
            <person name="Plugge C."/>
            <person name="Stams A."/>
            <person name="Woyke T."/>
        </authorList>
    </citation>
    <scope>NUCLEOTIDE SEQUENCE [LARGE SCALE GENOMIC DNA]</scope>
    <source>
        <strain evidence="8">DSM 6115 / VKM B-1805 / 17</strain>
    </source>
</reference>
<dbReference type="GO" id="GO:0032259">
    <property type="term" value="P:methylation"/>
    <property type="evidence" value="ECO:0007669"/>
    <property type="project" value="UniProtKB-KW"/>
</dbReference>
<keyword evidence="4" id="KW-0680">Restriction system</keyword>
<organism evidence="7 8">
    <name type="scientific">Desulfofundulus kuznetsovii (strain DSM 6115 / VKM B-1805 / 17)</name>
    <name type="common">Desulfotomaculum kuznetsovii</name>
    <dbReference type="NCBI Taxonomy" id="760568"/>
    <lineage>
        <taxon>Bacteria</taxon>
        <taxon>Bacillati</taxon>
        <taxon>Bacillota</taxon>
        <taxon>Clostridia</taxon>
        <taxon>Eubacteriales</taxon>
        <taxon>Peptococcaceae</taxon>
        <taxon>Desulfofundulus</taxon>
    </lineage>
</organism>
<evidence type="ECO:0000259" key="5">
    <source>
        <dbReference type="Pfam" id="PF01555"/>
    </source>
</evidence>
<dbReference type="Gene3D" id="3.40.50.150">
    <property type="entry name" value="Vaccinia Virus protein VP39"/>
    <property type="match status" value="1"/>
</dbReference>
<dbReference type="Proteomes" id="UP000009229">
    <property type="component" value="Chromosome"/>
</dbReference>
<evidence type="ECO:0000256" key="4">
    <source>
        <dbReference type="ARBA" id="ARBA00022747"/>
    </source>
</evidence>
<feature type="domain" description="DNA methylase N-4/N-6" evidence="5">
    <location>
        <begin position="676"/>
        <end position="799"/>
    </location>
</feature>
<evidence type="ECO:0000313" key="8">
    <source>
        <dbReference type="Proteomes" id="UP000009229"/>
    </source>
</evidence>
<dbReference type="PRINTS" id="PR00506">
    <property type="entry name" value="D21N6MTFRASE"/>
</dbReference>
<dbReference type="Pfam" id="PF01555">
    <property type="entry name" value="N6_N4_Mtase"/>
    <property type="match status" value="1"/>
</dbReference>
<dbReference type="InterPro" id="IPR009537">
    <property type="entry name" value="DUF1156"/>
</dbReference>
<evidence type="ECO:0000256" key="3">
    <source>
        <dbReference type="ARBA" id="ARBA00022691"/>
    </source>
</evidence>
<evidence type="ECO:0000313" key="7">
    <source>
        <dbReference type="EMBL" id="AEG13743.1"/>
    </source>
</evidence>
<evidence type="ECO:0000259" key="6">
    <source>
        <dbReference type="Pfam" id="PF06634"/>
    </source>
</evidence>
<name>A0AAU8P7P6_DESK7</name>
<dbReference type="RefSeq" id="WP_013821258.1">
    <property type="nucleotide sequence ID" value="NC_015573.1"/>
</dbReference>
<keyword evidence="2" id="KW-0808">Transferase</keyword>
<dbReference type="GO" id="GO:0008170">
    <property type="term" value="F:N-methyltransferase activity"/>
    <property type="evidence" value="ECO:0007669"/>
    <property type="project" value="InterPro"/>
</dbReference>
<keyword evidence="1" id="KW-0489">Methyltransferase</keyword>
<dbReference type="InterPro" id="IPR029063">
    <property type="entry name" value="SAM-dependent_MTases_sf"/>
</dbReference>
<dbReference type="EMBL" id="CP002770">
    <property type="protein sequence ID" value="AEG13743.1"/>
    <property type="molecule type" value="Genomic_DNA"/>
</dbReference>
<feature type="domain" description="DUF1156" evidence="6">
    <location>
        <begin position="18"/>
        <end position="67"/>
    </location>
</feature>
<dbReference type="SUPFAM" id="SSF53335">
    <property type="entry name" value="S-adenosyl-L-methionine-dependent methyltransferases"/>
    <property type="match status" value="2"/>
</dbReference>
<evidence type="ECO:0000256" key="2">
    <source>
        <dbReference type="ARBA" id="ARBA00022679"/>
    </source>
</evidence>
<dbReference type="InterPro" id="IPR002941">
    <property type="entry name" value="DNA_methylase_N4/N6"/>
</dbReference>
<evidence type="ECO:0000256" key="1">
    <source>
        <dbReference type="ARBA" id="ARBA00022603"/>
    </source>
</evidence>
<dbReference type="InterPro" id="IPR002295">
    <property type="entry name" value="N4/N6-MTase_EcoPI_Mod-like"/>
</dbReference>
<dbReference type="Pfam" id="PF06634">
    <property type="entry name" value="DUF1156"/>
    <property type="match status" value="1"/>
</dbReference>
<dbReference type="AlphaFoldDB" id="A0AAU8P7P6"/>
<gene>
    <name evidence="7" type="ordered locus">Desku_0095</name>
</gene>
<dbReference type="KEGG" id="dku:Desku_0095"/>